<evidence type="ECO:0000313" key="2">
    <source>
        <dbReference type="EMBL" id="VDN06816.1"/>
    </source>
</evidence>
<dbReference type="Proteomes" id="UP000276776">
    <property type="component" value="Unassembled WGS sequence"/>
</dbReference>
<reference evidence="4" key="1">
    <citation type="submission" date="2017-02" db="UniProtKB">
        <authorList>
            <consortium name="WormBaseParasite"/>
        </authorList>
    </citation>
    <scope>IDENTIFICATION</scope>
</reference>
<reference evidence="2 3" key="2">
    <citation type="submission" date="2018-11" db="EMBL/GenBank/DDBJ databases">
        <authorList>
            <consortium name="Pathogen Informatics"/>
        </authorList>
    </citation>
    <scope>NUCLEOTIDE SEQUENCE [LARGE SCALE GENOMIC DNA]</scope>
</reference>
<organism evidence="4">
    <name type="scientific">Thelazia callipaeda</name>
    <name type="common">Oriental eyeworm</name>
    <name type="synonym">Parasitic nematode</name>
    <dbReference type="NCBI Taxonomy" id="103827"/>
    <lineage>
        <taxon>Eukaryota</taxon>
        <taxon>Metazoa</taxon>
        <taxon>Ecdysozoa</taxon>
        <taxon>Nematoda</taxon>
        <taxon>Chromadorea</taxon>
        <taxon>Rhabditida</taxon>
        <taxon>Spirurina</taxon>
        <taxon>Spiruromorpha</taxon>
        <taxon>Thelazioidea</taxon>
        <taxon>Thelaziidae</taxon>
        <taxon>Thelazia</taxon>
    </lineage>
</organism>
<sequence length="209" mass="24074">MHKYLFLTVFKLFFTSTPDAISDSKHIYIYLEGSKKLLDDSFFIRGKEDGLSKKGSNIVPLFFYMLTLDDKTCLKMIKSVPSAIVFQKNRDWKRKHVNYEAKKIGLLNTPTSANDFTIRMIRSQDLVCNCAFCSALHVITPAVSIHKICRQTYFTITITHTCTQTHTHTVQTYTHIPAYSTDMSQVLSDSIMDRLNWTIFIVNNHFAVL</sequence>
<protein>
    <submittedName>
        <fullName evidence="4">Secreted protein</fullName>
    </submittedName>
</protein>
<name>A0A0N5D7Z1_THECL</name>
<feature type="signal peptide" evidence="1">
    <location>
        <begin position="1"/>
        <end position="20"/>
    </location>
</feature>
<feature type="chain" id="PRO_5043126649" evidence="1">
    <location>
        <begin position="21"/>
        <end position="209"/>
    </location>
</feature>
<keyword evidence="1" id="KW-0732">Signal</keyword>
<dbReference type="EMBL" id="UYYF01004750">
    <property type="protein sequence ID" value="VDN06816.1"/>
    <property type="molecule type" value="Genomic_DNA"/>
</dbReference>
<dbReference type="AlphaFoldDB" id="A0A0N5D7Z1"/>
<proteinExistence type="predicted"/>
<dbReference type="WBParaSite" id="TCLT_0000921001-mRNA-1">
    <property type="protein sequence ID" value="TCLT_0000921001-mRNA-1"/>
    <property type="gene ID" value="TCLT_0000921001"/>
</dbReference>
<evidence type="ECO:0000313" key="4">
    <source>
        <dbReference type="WBParaSite" id="TCLT_0000921001-mRNA-1"/>
    </source>
</evidence>
<gene>
    <name evidence="2" type="ORF">TCLT_LOCUS9199</name>
</gene>
<keyword evidence="3" id="KW-1185">Reference proteome</keyword>
<evidence type="ECO:0000313" key="3">
    <source>
        <dbReference type="Proteomes" id="UP000276776"/>
    </source>
</evidence>
<accession>A0A0N5D7Z1</accession>
<evidence type="ECO:0000256" key="1">
    <source>
        <dbReference type="SAM" id="SignalP"/>
    </source>
</evidence>